<protein>
    <recommendedName>
        <fullName evidence="3">Gfo/Idh/MocA-like oxidoreductase C-terminal domain-containing protein</fullName>
    </recommendedName>
</protein>
<evidence type="ECO:0008006" key="3">
    <source>
        <dbReference type="Google" id="ProtNLM"/>
    </source>
</evidence>
<reference evidence="1 2" key="1">
    <citation type="submission" date="2016-11" db="EMBL/GenBank/DDBJ databases">
        <authorList>
            <person name="Jaros S."/>
            <person name="Januszkiewicz K."/>
            <person name="Wedrychowicz H."/>
        </authorList>
    </citation>
    <scope>NUCLEOTIDE SEQUENCE [LARGE SCALE GENOMIC DNA]</scope>
    <source>
        <strain evidence="1 2">OK807</strain>
    </source>
</reference>
<evidence type="ECO:0000313" key="1">
    <source>
        <dbReference type="EMBL" id="SFX94967.1"/>
    </source>
</evidence>
<evidence type="ECO:0000313" key="2">
    <source>
        <dbReference type="Proteomes" id="UP000181909"/>
    </source>
</evidence>
<sequence length="178" mass="18846">MWLSPRGSNGRTVTAAFALLAAGPEYMMRAESEVSLAGKQPRISVLRPHHPHAQTEETPVSDLRLGVIGLGLRRSIATSAHHPGQGSAITAGYRAEADIAYRLPEAKGSHGGGDSRIMEEFCRFVRDGGVTDTSPVAARMSVAAGVLATRSLREGGAPFEVPALDPELIAYFEGGQVR</sequence>
<gene>
    <name evidence="1" type="ORF">SAMN02787144_100893</name>
</gene>
<accession>A0A1K2B862</accession>
<proteinExistence type="predicted"/>
<organism evidence="1 2">
    <name type="scientific">Streptomyces atratus</name>
    <dbReference type="NCBI Taxonomy" id="1893"/>
    <lineage>
        <taxon>Bacteria</taxon>
        <taxon>Bacillati</taxon>
        <taxon>Actinomycetota</taxon>
        <taxon>Actinomycetes</taxon>
        <taxon>Kitasatosporales</taxon>
        <taxon>Streptomycetaceae</taxon>
        <taxon>Streptomyces</taxon>
    </lineage>
</organism>
<dbReference type="AlphaFoldDB" id="A0A1K2B862"/>
<dbReference type="STRING" id="1893.SAMN02787144_100893"/>
<name>A0A1K2B862_STRAR</name>
<dbReference type="Proteomes" id="UP000181909">
    <property type="component" value="Unassembled WGS sequence"/>
</dbReference>
<dbReference type="EMBL" id="FPJO01000008">
    <property type="protein sequence ID" value="SFX94967.1"/>
    <property type="molecule type" value="Genomic_DNA"/>
</dbReference>